<evidence type="ECO:0000313" key="2">
    <source>
        <dbReference type="Proteomes" id="UP001596018"/>
    </source>
</evidence>
<organism evidence="1 2">
    <name type="scientific">Rhodanobacter ginsenosidimutans</name>
    <dbReference type="NCBI Taxonomy" id="490571"/>
    <lineage>
        <taxon>Bacteria</taxon>
        <taxon>Pseudomonadati</taxon>
        <taxon>Pseudomonadota</taxon>
        <taxon>Gammaproteobacteria</taxon>
        <taxon>Lysobacterales</taxon>
        <taxon>Rhodanobacteraceae</taxon>
        <taxon>Rhodanobacter</taxon>
    </lineage>
</organism>
<gene>
    <name evidence="1" type="ORF">ACFPK0_09135</name>
</gene>
<accession>A0ABW0JW35</accession>
<sequence>MRGRWNEANWRLDADALVLPNGRRIPLKDILQWQLDKVDGRHDFTGQWPGWRVRQQWLIAPGGTIRRGRIAEHVLRHVIQMSEWEQAELSRRQLRLF</sequence>
<proteinExistence type="predicted"/>
<reference evidence="2" key="1">
    <citation type="journal article" date="2019" name="Int. J. Syst. Evol. Microbiol.">
        <title>The Global Catalogue of Microorganisms (GCM) 10K type strain sequencing project: providing services to taxonomists for standard genome sequencing and annotation.</title>
        <authorList>
            <consortium name="The Broad Institute Genomics Platform"/>
            <consortium name="The Broad Institute Genome Sequencing Center for Infectious Disease"/>
            <person name="Wu L."/>
            <person name="Ma J."/>
        </authorList>
    </citation>
    <scope>NUCLEOTIDE SEQUENCE [LARGE SCALE GENOMIC DNA]</scope>
    <source>
        <strain evidence="2">KACC 12822</strain>
    </source>
</reference>
<protein>
    <submittedName>
        <fullName evidence="1">Uncharacterized protein</fullName>
    </submittedName>
</protein>
<dbReference type="RefSeq" id="WP_377339991.1">
    <property type="nucleotide sequence ID" value="NZ_JALBWS010000012.1"/>
</dbReference>
<dbReference type="Proteomes" id="UP001596018">
    <property type="component" value="Unassembled WGS sequence"/>
</dbReference>
<keyword evidence="2" id="KW-1185">Reference proteome</keyword>
<name>A0ABW0JW35_9GAMM</name>
<comment type="caution">
    <text evidence="1">The sequence shown here is derived from an EMBL/GenBank/DDBJ whole genome shotgun (WGS) entry which is preliminary data.</text>
</comment>
<dbReference type="EMBL" id="JBHSMM010000001">
    <property type="protein sequence ID" value="MFC5440173.1"/>
    <property type="molecule type" value="Genomic_DNA"/>
</dbReference>
<evidence type="ECO:0000313" key="1">
    <source>
        <dbReference type="EMBL" id="MFC5440173.1"/>
    </source>
</evidence>